<protein>
    <submittedName>
        <fullName evidence="4">Aspartate ammonia-lyase</fullName>
    </submittedName>
</protein>
<comment type="caution">
    <text evidence="4">The sequence shown here is derived from an EMBL/GenBank/DDBJ whole genome shotgun (WGS) entry which is preliminary data.</text>
</comment>
<dbReference type="Proteomes" id="UP000093482">
    <property type="component" value="Unassembled WGS sequence"/>
</dbReference>
<dbReference type="PROSITE" id="PS00163">
    <property type="entry name" value="FUMARATE_LYASES"/>
    <property type="match status" value="1"/>
</dbReference>
<dbReference type="SUPFAM" id="SSF48557">
    <property type="entry name" value="L-aspartase-like"/>
    <property type="match status" value="1"/>
</dbReference>
<feature type="domain" description="Fumarate lyase N-terminal" evidence="2">
    <location>
        <begin position="11"/>
        <end position="340"/>
    </location>
</feature>
<dbReference type="Gene3D" id="1.10.40.30">
    <property type="entry name" value="Fumarase/aspartase (C-terminal domain)"/>
    <property type="match status" value="1"/>
</dbReference>
<keyword evidence="1 4" id="KW-0456">Lyase</keyword>
<dbReference type="CDD" id="cd01357">
    <property type="entry name" value="Aspartase"/>
    <property type="match status" value="1"/>
</dbReference>
<dbReference type="InterPro" id="IPR000362">
    <property type="entry name" value="Fumarate_lyase_fam"/>
</dbReference>
<evidence type="ECO:0000259" key="3">
    <source>
        <dbReference type="Pfam" id="PF10415"/>
    </source>
</evidence>
<dbReference type="FunFam" id="1.20.200.10:FF:000001">
    <property type="entry name" value="Fumarate hydratase, mitochondrial"/>
    <property type="match status" value="1"/>
</dbReference>
<dbReference type="AlphaFoldDB" id="A0A1C0YJ04"/>
<dbReference type="PANTHER" id="PTHR42696">
    <property type="entry name" value="ASPARTATE AMMONIA-LYASE"/>
    <property type="match status" value="1"/>
</dbReference>
<dbReference type="GO" id="GO:0006531">
    <property type="term" value="P:aspartate metabolic process"/>
    <property type="evidence" value="ECO:0007669"/>
    <property type="project" value="TreeGrafter"/>
</dbReference>
<dbReference type="FunFam" id="1.10.275.10:FF:000001">
    <property type="entry name" value="Fumarate hydratase, mitochondrial"/>
    <property type="match status" value="1"/>
</dbReference>
<gene>
    <name evidence="4" type="ORF">A6K76_13955</name>
</gene>
<evidence type="ECO:0000313" key="4">
    <source>
        <dbReference type="EMBL" id="OCS87124.1"/>
    </source>
</evidence>
<dbReference type="EMBL" id="MATO01000057">
    <property type="protein sequence ID" value="OCS87124.1"/>
    <property type="molecule type" value="Genomic_DNA"/>
</dbReference>
<dbReference type="Pfam" id="PF00206">
    <property type="entry name" value="Lyase_1"/>
    <property type="match status" value="1"/>
</dbReference>
<proteinExistence type="predicted"/>
<feature type="domain" description="Fumarase C C-terminal" evidence="3">
    <location>
        <begin position="407"/>
        <end position="458"/>
    </location>
</feature>
<organism evidence="4 5">
    <name type="scientific">Caryophanon latum</name>
    <dbReference type="NCBI Taxonomy" id="33977"/>
    <lineage>
        <taxon>Bacteria</taxon>
        <taxon>Bacillati</taxon>
        <taxon>Bacillota</taxon>
        <taxon>Bacilli</taxon>
        <taxon>Bacillales</taxon>
        <taxon>Caryophanaceae</taxon>
        <taxon>Caryophanon</taxon>
    </lineage>
</organism>
<dbReference type="InterPro" id="IPR020557">
    <property type="entry name" value="Fumarate_lyase_CS"/>
</dbReference>
<dbReference type="InterPro" id="IPR008948">
    <property type="entry name" value="L-Aspartase-like"/>
</dbReference>
<sequence length="464" mass="51138">MTPRIEKDFLGTMEIPKDVYYGIQTMRAKENFPITGLTVDPELIRALAIVKKSAAQANAATGSLQQDIAEAIIQAATEIIDGLWHEQFVVDPIQGGAGTSLNMNANEVIANRALEILGHDKGNASIISPNSHVNMAQSTNDAFPTAIHLSTVTLLIELLNVMEHMVSVFEQKAEQFDHIIKMGRTHLQDAVPIRLGQEFLAYAKVLRRDMKRIKQTKEDLYEINLGATAIGTYLNADEAYIVSAVDFVKQNTGLPFVACENHVDGTQNTDIYTEVSGALKICMLNMSKICNDLRLMASGPKTGFAEILLPERQPGSSIMPGKVNPVMLEVINQIAFQVVGNDATISMASEAGQFELNVMEPVLVFNLLQSIRIMTNGFEAFTEYCLQGIQANEEVLRANVERSIGVITAIAPHVGYEIASKLAREALETNESVRSLCLKYGYFTEEEINVVLDPFRMTTLQKKQ</sequence>
<dbReference type="GO" id="GO:0005829">
    <property type="term" value="C:cytosol"/>
    <property type="evidence" value="ECO:0007669"/>
    <property type="project" value="TreeGrafter"/>
</dbReference>
<dbReference type="GO" id="GO:0008797">
    <property type="term" value="F:aspartate ammonia-lyase activity"/>
    <property type="evidence" value="ECO:0007669"/>
    <property type="project" value="TreeGrafter"/>
</dbReference>
<dbReference type="PRINTS" id="PR00145">
    <property type="entry name" value="ARGSUCLYASE"/>
</dbReference>
<dbReference type="GO" id="GO:0006099">
    <property type="term" value="P:tricarboxylic acid cycle"/>
    <property type="evidence" value="ECO:0007669"/>
    <property type="project" value="InterPro"/>
</dbReference>
<dbReference type="InterPro" id="IPR022761">
    <property type="entry name" value="Fumarate_lyase_N"/>
</dbReference>
<dbReference type="Pfam" id="PF10415">
    <property type="entry name" value="FumaraseC_C"/>
    <property type="match status" value="1"/>
</dbReference>
<dbReference type="InterPro" id="IPR024083">
    <property type="entry name" value="Fumarase/histidase_N"/>
</dbReference>
<accession>A0A1C0YJ04</accession>
<dbReference type="NCBIfam" id="NF008909">
    <property type="entry name" value="PRK12273.1"/>
    <property type="match status" value="1"/>
</dbReference>
<dbReference type="RefSeq" id="WP_066465861.1">
    <property type="nucleotide sequence ID" value="NZ_MATO01000057.1"/>
</dbReference>
<evidence type="ECO:0000313" key="5">
    <source>
        <dbReference type="Proteomes" id="UP000093482"/>
    </source>
</evidence>
<evidence type="ECO:0000256" key="1">
    <source>
        <dbReference type="ARBA" id="ARBA00023239"/>
    </source>
</evidence>
<dbReference type="InterPro" id="IPR018951">
    <property type="entry name" value="Fumarase_C_C"/>
</dbReference>
<dbReference type="PRINTS" id="PR00149">
    <property type="entry name" value="FUMRATELYASE"/>
</dbReference>
<dbReference type="PANTHER" id="PTHR42696:SF2">
    <property type="entry name" value="ASPARTATE AMMONIA-LYASE"/>
    <property type="match status" value="1"/>
</dbReference>
<evidence type="ECO:0000259" key="2">
    <source>
        <dbReference type="Pfam" id="PF00206"/>
    </source>
</evidence>
<reference evidence="4 5" key="1">
    <citation type="submission" date="2016-07" db="EMBL/GenBank/DDBJ databases">
        <title>Caryophanon latum genome sequencing.</title>
        <authorList>
            <person name="Verma A."/>
            <person name="Pal Y."/>
            <person name="Krishnamurthi S."/>
        </authorList>
    </citation>
    <scope>NUCLEOTIDE SEQUENCE [LARGE SCALE GENOMIC DNA]</scope>
    <source>
        <strain evidence="4 5">DSM 14151</strain>
    </source>
</reference>
<dbReference type="OrthoDB" id="9802809at2"/>
<dbReference type="Gene3D" id="1.10.275.10">
    <property type="entry name" value="Fumarase/aspartase (N-terminal domain)"/>
    <property type="match status" value="1"/>
</dbReference>
<dbReference type="InterPro" id="IPR051546">
    <property type="entry name" value="Aspartate_Ammonia-Lyase"/>
</dbReference>
<name>A0A1C0YJ04_9BACL</name>
<dbReference type="Gene3D" id="1.20.200.10">
    <property type="entry name" value="Fumarase/aspartase (Central domain)"/>
    <property type="match status" value="1"/>
</dbReference>
<keyword evidence="5" id="KW-1185">Reference proteome</keyword>